<gene>
    <name evidence="7" type="ORF">GETHLI_23480</name>
</gene>
<keyword evidence="8" id="KW-1185">Reference proteome</keyword>
<dbReference type="InterPro" id="IPR013325">
    <property type="entry name" value="RNA_pol_sigma_r2"/>
</dbReference>
<evidence type="ECO:0000259" key="6">
    <source>
        <dbReference type="PROSITE" id="PS00716"/>
    </source>
</evidence>
<dbReference type="Pfam" id="PF04539">
    <property type="entry name" value="Sigma70_r3"/>
    <property type="match status" value="1"/>
</dbReference>
<dbReference type="SUPFAM" id="SSF88946">
    <property type="entry name" value="Sigma2 domain of RNA polymerase sigma factors"/>
    <property type="match status" value="1"/>
</dbReference>
<evidence type="ECO:0000256" key="4">
    <source>
        <dbReference type="ARBA" id="ARBA00023163"/>
    </source>
</evidence>
<dbReference type="SUPFAM" id="SSF88659">
    <property type="entry name" value="Sigma3 and sigma4 domains of RNA polymerase sigma factors"/>
    <property type="match status" value="2"/>
</dbReference>
<feature type="domain" description="RNA polymerase sigma-70" evidence="6">
    <location>
        <begin position="271"/>
        <end position="297"/>
    </location>
</feature>
<dbReference type="InterPro" id="IPR012845">
    <property type="entry name" value="RNA_pol_sigma_FliA_WhiG"/>
</dbReference>
<dbReference type="InterPro" id="IPR013324">
    <property type="entry name" value="RNA_pol_sigma_r3/r4-like"/>
</dbReference>
<dbReference type="Pfam" id="PF04545">
    <property type="entry name" value="Sigma70_r4"/>
    <property type="match status" value="1"/>
</dbReference>
<dbReference type="PIRSF" id="PIRSF000770">
    <property type="entry name" value="RNA_pol_sigma-SigE/K"/>
    <property type="match status" value="1"/>
</dbReference>
<evidence type="ECO:0000256" key="3">
    <source>
        <dbReference type="ARBA" id="ARBA00023125"/>
    </source>
</evidence>
<protein>
    <submittedName>
        <fullName evidence="7">RNA polymerase sigma factor</fullName>
    </submittedName>
</protein>
<dbReference type="InterPro" id="IPR014284">
    <property type="entry name" value="RNA_pol_sigma-70_dom"/>
</dbReference>
<keyword evidence="2" id="KW-0731">Sigma factor</keyword>
<evidence type="ECO:0000256" key="2">
    <source>
        <dbReference type="ARBA" id="ARBA00023082"/>
    </source>
</evidence>
<keyword evidence="4" id="KW-0804">Transcription</keyword>
<dbReference type="NCBIfam" id="TIGR02479">
    <property type="entry name" value="FliA_WhiG"/>
    <property type="match status" value="1"/>
</dbReference>
<reference evidence="7 8" key="1">
    <citation type="journal article" date="2023" name="Antonie Van Leeuwenhoek">
        <title>Mesoterricola silvestris gen. nov., sp. nov., Mesoterricola sediminis sp. nov., Geothrix oryzae sp. nov., Geothrix edaphica sp. nov., Geothrix rubra sp. nov., and Geothrix limicola sp. nov., six novel members of Acidobacteriota isolated from soils.</title>
        <authorList>
            <person name="Itoh H."/>
            <person name="Sugisawa Y."/>
            <person name="Mise K."/>
            <person name="Xu Z."/>
            <person name="Kuniyasu M."/>
            <person name="Ushijima N."/>
            <person name="Kawano K."/>
            <person name="Kobayashi E."/>
            <person name="Shiratori Y."/>
            <person name="Masuda Y."/>
            <person name="Senoo K."/>
        </authorList>
    </citation>
    <scope>NUCLEOTIDE SEQUENCE [LARGE SCALE GENOMIC DNA]</scope>
    <source>
        <strain evidence="7 8">Red804</strain>
    </source>
</reference>
<dbReference type="InterPro" id="IPR007624">
    <property type="entry name" value="RNA_pol_sigma70_r3"/>
</dbReference>
<dbReference type="InterPro" id="IPR000943">
    <property type="entry name" value="RNA_pol_sigma70"/>
</dbReference>
<dbReference type="Proteomes" id="UP001165069">
    <property type="component" value="Unassembled WGS sequence"/>
</dbReference>
<evidence type="ECO:0000313" key="7">
    <source>
        <dbReference type="EMBL" id="GLH73846.1"/>
    </source>
</evidence>
<dbReference type="RefSeq" id="WP_285575476.1">
    <property type="nucleotide sequence ID" value="NZ_BSDE01000004.1"/>
</dbReference>
<evidence type="ECO:0000313" key="8">
    <source>
        <dbReference type="Proteomes" id="UP001165069"/>
    </source>
</evidence>
<dbReference type="PANTHER" id="PTHR30385">
    <property type="entry name" value="SIGMA FACTOR F FLAGELLAR"/>
    <property type="match status" value="1"/>
</dbReference>
<dbReference type="PROSITE" id="PS00716">
    <property type="entry name" value="SIGMA70_2"/>
    <property type="match status" value="1"/>
</dbReference>
<dbReference type="Gene3D" id="1.20.140.160">
    <property type="match status" value="1"/>
</dbReference>
<dbReference type="NCBIfam" id="NF005413">
    <property type="entry name" value="PRK06986.1"/>
    <property type="match status" value="1"/>
</dbReference>
<dbReference type="PANTHER" id="PTHR30385:SF7">
    <property type="entry name" value="RNA POLYMERASE SIGMA FACTOR FLIA"/>
    <property type="match status" value="1"/>
</dbReference>
<proteinExistence type="predicted"/>
<feature type="region of interest" description="Disordered" evidence="5">
    <location>
        <begin position="55"/>
        <end position="75"/>
    </location>
</feature>
<dbReference type="Gene3D" id="1.10.1740.10">
    <property type="match status" value="1"/>
</dbReference>
<comment type="caution">
    <text evidence="7">The sequence shown here is derived from an EMBL/GenBank/DDBJ whole genome shotgun (WGS) entry which is preliminary data.</text>
</comment>
<dbReference type="InterPro" id="IPR007627">
    <property type="entry name" value="RNA_pol_sigma70_r2"/>
</dbReference>
<evidence type="ECO:0000256" key="1">
    <source>
        <dbReference type="ARBA" id="ARBA00023015"/>
    </source>
</evidence>
<sequence>MCPIPDQPADPGLPLSGEALRAVEKAPAALRPWAALAAAKAYGRGVPAPLATLAAPAPSAPEAESSEPPEPFDRNNREQIIKDYVPLVKFVAHRIASRLPSHVELDDLINSGILGLMDAIEKFEPARNIKFKTYAELRIKGAILDGLRDLDWVPRSLRRKKKDIEGAYHMLEQQYGRAATDEEVAVHLGIPLEELHKNLDELKGVTLGTFVEVGEDGEGESLISFVPDPDAEDPHQIFQSSEIKEILRDAMDVLPKKEKFVVQLYYFDELTMKEIGTLLNITESRVSQLHTKAMLRLRGKLLEKHIEG</sequence>
<name>A0ABQ5QH39_9BACT</name>
<keyword evidence="3" id="KW-0238">DNA-binding</keyword>
<dbReference type="EMBL" id="BSDE01000004">
    <property type="protein sequence ID" value="GLH73846.1"/>
    <property type="molecule type" value="Genomic_DNA"/>
</dbReference>
<dbReference type="CDD" id="cd06171">
    <property type="entry name" value="Sigma70_r4"/>
    <property type="match status" value="1"/>
</dbReference>
<dbReference type="PRINTS" id="PR00046">
    <property type="entry name" value="SIGMA70FCT"/>
</dbReference>
<organism evidence="7 8">
    <name type="scientific">Geothrix limicola</name>
    <dbReference type="NCBI Taxonomy" id="2927978"/>
    <lineage>
        <taxon>Bacteria</taxon>
        <taxon>Pseudomonadati</taxon>
        <taxon>Acidobacteriota</taxon>
        <taxon>Holophagae</taxon>
        <taxon>Holophagales</taxon>
        <taxon>Holophagaceae</taxon>
        <taxon>Geothrix</taxon>
    </lineage>
</organism>
<dbReference type="Pfam" id="PF04542">
    <property type="entry name" value="Sigma70_r2"/>
    <property type="match status" value="1"/>
</dbReference>
<keyword evidence="1" id="KW-0805">Transcription regulation</keyword>
<evidence type="ECO:0000256" key="5">
    <source>
        <dbReference type="SAM" id="MobiDB-lite"/>
    </source>
</evidence>
<dbReference type="NCBIfam" id="TIGR02937">
    <property type="entry name" value="sigma70-ECF"/>
    <property type="match status" value="1"/>
</dbReference>
<accession>A0ABQ5QH39</accession>
<dbReference type="InterPro" id="IPR007630">
    <property type="entry name" value="RNA_pol_sigma70_r4"/>
</dbReference>